<evidence type="ECO:0000256" key="1">
    <source>
        <dbReference type="ARBA" id="ARBA00023125"/>
    </source>
</evidence>
<dbReference type="EMBL" id="SOCP01000003">
    <property type="protein sequence ID" value="TDV54838.1"/>
    <property type="molecule type" value="Genomic_DNA"/>
</dbReference>
<feature type="compositionally biased region" description="Basic residues" evidence="2">
    <location>
        <begin position="127"/>
        <end position="137"/>
    </location>
</feature>
<proteinExistence type="predicted"/>
<evidence type="ECO:0000313" key="6">
    <source>
        <dbReference type="Proteomes" id="UP000294927"/>
    </source>
</evidence>
<dbReference type="InterPro" id="IPR024412">
    <property type="entry name" value="Lsr2_dim_dom"/>
</dbReference>
<evidence type="ECO:0000259" key="4">
    <source>
        <dbReference type="Pfam" id="PF23359"/>
    </source>
</evidence>
<dbReference type="Pfam" id="PF23359">
    <property type="entry name" value="Lsr2_DNA-bd"/>
    <property type="match status" value="1"/>
</dbReference>
<feature type="domain" description="Lsr2 DNA-binding" evidence="4">
    <location>
        <begin position="75"/>
        <end position="110"/>
    </location>
</feature>
<keyword evidence="6" id="KW-1185">Reference proteome</keyword>
<dbReference type="Proteomes" id="UP000294927">
    <property type="component" value="Unassembled WGS sequence"/>
</dbReference>
<gene>
    <name evidence="5" type="ORF">CLV71_10378</name>
</gene>
<keyword evidence="1" id="KW-0238">DNA-binding</keyword>
<dbReference type="Gene3D" id="4.10.320.10">
    <property type="entry name" value="E3-binding domain"/>
    <property type="match status" value="1"/>
</dbReference>
<dbReference type="RefSeq" id="WP_133901980.1">
    <property type="nucleotide sequence ID" value="NZ_SOCP01000003.1"/>
</dbReference>
<evidence type="ECO:0000313" key="5">
    <source>
        <dbReference type="EMBL" id="TDV54838.1"/>
    </source>
</evidence>
<sequence>MAQKVLVQLVDDVDGTPSDDVTTVEFGVDGIVYEIDLNAANAERLRTVFADYVAAARRTGGRLKRGSRPAGRSGDPSEAGMIREWAIGNGFELSGRGRIPGHVVEAYKEAKRSERKTKTVAAAGKGTAKRRTAAKKG</sequence>
<evidence type="ECO:0000256" key="2">
    <source>
        <dbReference type="SAM" id="MobiDB-lite"/>
    </source>
</evidence>
<evidence type="ECO:0000259" key="3">
    <source>
        <dbReference type="Pfam" id="PF11774"/>
    </source>
</evidence>
<dbReference type="Gene3D" id="3.30.60.230">
    <property type="entry name" value="Lsr2, dimerization domain"/>
    <property type="match status" value="1"/>
</dbReference>
<dbReference type="GO" id="GO:0003677">
    <property type="term" value="F:DNA binding"/>
    <property type="evidence" value="ECO:0007669"/>
    <property type="project" value="UniProtKB-KW"/>
</dbReference>
<dbReference type="InterPro" id="IPR055370">
    <property type="entry name" value="Lsr2_DNA-bd"/>
</dbReference>
<feature type="region of interest" description="Disordered" evidence="2">
    <location>
        <begin position="110"/>
        <end position="137"/>
    </location>
</feature>
<feature type="domain" description="Lsr2 dimerization" evidence="3">
    <location>
        <begin position="1"/>
        <end position="60"/>
    </location>
</feature>
<name>A0A4R7VYU3_9PSEU</name>
<dbReference type="InterPro" id="IPR036625">
    <property type="entry name" value="E3-bd_dom_sf"/>
</dbReference>
<dbReference type="AlphaFoldDB" id="A0A4R7VYU3"/>
<dbReference type="Pfam" id="PF11774">
    <property type="entry name" value="Lsr2"/>
    <property type="match status" value="1"/>
</dbReference>
<dbReference type="InterPro" id="IPR042261">
    <property type="entry name" value="Lsr2-like_dimerization"/>
</dbReference>
<feature type="region of interest" description="Disordered" evidence="2">
    <location>
        <begin position="60"/>
        <end position="79"/>
    </location>
</feature>
<organism evidence="5 6">
    <name type="scientific">Actinophytocola oryzae</name>
    <dbReference type="NCBI Taxonomy" id="502181"/>
    <lineage>
        <taxon>Bacteria</taxon>
        <taxon>Bacillati</taxon>
        <taxon>Actinomycetota</taxon>
        <taxon>Actinomycetes</taxon>
        <taxon>Pseudonocardiales</taxon>
        <taxon>Pseudonocardiaceae</taxon>
    </lineage>
</organism>
<accession>A0A4R7VYU3</accession>
<dbReference type="GO" id="GO:0016746">
    <property type="term" value="F:acyltransferase activity"/>
    <property type="evidence" value="ECO:0007669"/>
    <property type="project" value="InterPro"/>
</dbReference>
<reference evidence="5 6" key="1">
    <citation type="submission" date="2019-03" db="EMBL/GenBank/DDBJ databases">
        <title>Genomic Encyclopedia of Archaeal and Bacterial Type Strains, Phase II (KMG-II): from individual species to whole genera.</title>
        <authorList>
            <person name="Goeker M."/>
        </authorList>
    </citation>
    <scope>NUCLEOTIDE SEQUENCE [LARGE SCALE GENOMIC DNA]</scope>
    <source>
        <strain evidence="5 6">DSM 45499</strain>
    </source>
</reference>
<comment type="caution">
    <text evidence="5">The sequence shown here is derived from an EMBL/GenBank/DDBJ whole genome shotgun (WGS) entry which is preliminary data.</text>
</comment>
<dbReference type="OrthoDB" id="4113332at2"/>
<protein>
    <submittedName>
        <fullName evidence="5">Lsr2 protein</fullName>
    </submittedName>
</protein>